<dbReference type="Proteomes" id="UP000002334">
    <property type="component" value="Chromosome"/>
</dbReference>
<proteinExistence type="predicted"/>
<dbReference type="HOGENOM" id="CLU_3382198_0_0_6"/>
<name>C4K7P9_HAMD5</name>
<sequence length="33" mass="3868">MYQFFRASSVIILSSGKYFHETHLPTLCFKTQS</sequence>
<accession>C4K7P9</accession>
<dbReference type="KEGG" id="hde:HDEF_2013"/>
<dbReference type="STRING" id="572265.HDEF_2013"/>
<evidence type="ECO:0000313" key="2">
    <source>
        <dbReference type="Proteomes" id="UP000002334"/>
    </source>
</evidence>
<evidence type="ECO:0000313" key="1">
    <source>
        <dbReference type="EMBL" id="ACQ68592.1"/>
    </source>
</evidence>
<protein>
    <submittedName>
        <fullName evidence="1">Uncharacterized protein</fullName>
    </submittedName>
</protein>
<dbReference type="EMBL" id="CP001277">
    <property type="protein sequence ID" value="ACQ68592.1"/>
    <property type="molecule type" value="Genomic_DNA"/>
</dbReference>
<keyword evidence="2" id="KW-1185">Reference proteome</keyword>
<organism evidence="1 2">
    <name type="scientific">Hamiltonella defensa subsp. Acyrthosiphon pisum (strain 5AT)</name>
    <dbReference type="NCBI Taxonomy" id="572265"/>
    <lineage>
        <taxon>Bacteria</taxon>
        <taxon>Pseudomonadati</taxon>
        <taxon>Pseudomonadota</taxon>
        <taxon>Gammaproteobacteria</taxon>
        <taxon>Enterobacterales</taxon>
        <taxon>Enterobacteriaceae</taxon>
        <taxon>aphid secondary symbionts</taxon>
        <taxon>Candidatus Williamhamiltonella</taxon>
    </lineage>
</organism>
<gene>
    <name evidence="1" type="ordered locus">HDEF_2013</name>
</gene>
<reference evidence="1 2" key="1">
    <citation type="journal article" date="2009" name="Proc. Natl. Acad. Sci. U.S.A.">
        <title>Hamiltonella defensa, genome evolution of protective bacterial endosymbiont from pathogenic ancestors.</title>
        <authorList>
            <person name="Degnan P.H."/>
            <person name="Yu Y."/>
            <person name="Sisneros N."/>
            <person name="Wing R.A."/>
            <person name="Moran N.A."/>
        </authorList>
    </citation>
    <scope>NUCLEOTIDE SEQUENCE [LARGE SCALE GENOMIC DNA]</scope>
    <source>
        <strain evidence="2">5AT</strain>
    </source>
</reference>
<dbReference type="AlphaFoldDB" id="C4K7P9"/>